<evidence type="ECO:0000256" key="9">
    <source>
        <dbReference type="ARBA" id="ARBA00023136"/>
    </source>
</evidence>
<dbReference type="InterPro" id="IPR020903">
    <property type="entry name" value="ENaC_CS"/>
</dbReference>
<dbReference type="Gene3D" id="2.60.470.10">
    <property type="entry name" value="Acid-sensing ion channels like domains"/>
    <property type="match status" value="1"/>
</dbReference>
<evidence type="ECO:0000256" key="7">
    <source>
        <dbReference type="ARBA" id="ARBA00023053"/>
    </source>
</evidence>
<feature type="region of interest" description="Disordered" evidence="13">
    <location>
        <begin position="1"/>
        <end position="30"/>
    </location>
</feature>
<evidence type="ECO:0000313" key="16">
    <source>
        <dbReference type="Proteomes" id="UP001353858"/>
    </source>
</evidence>
<dbReference type="PANTHER" id="PTHR11690:SF288">
    <property type="entry name" value="AMILORIDE-SENSITIVE NA+ CHANNEL-RELATED"/>
    <property type="match status" value="1"/>
</dbReference>
<keyword evidence="3 12" id="KW-0813">Transport</keyword>
<dbReference type="Pfam" id="PF00858">
    <property type="entry name" value="ASC"/>
    <property type="match status" value="1"/>
</dbReference>
<comment type="similarity">
    <text evidence="2 12">Belongs to the amiloride-sensitive sodium channel (TC 1.A.6) family.</text>
</comment>
<dbReference type="PANTHER" id="PTHR11690">
    <property type="entry name" value="AMILORIDE-SENSITIVE SODIUM CHANNEL-RELATED"/>
    <property type="match status" value="1"/>
</dbReference>
<accession>A0AAN7SDU1</accession>
<sequence>MSKYSSDNEAIPTRNNDGELGSIRRKKRNSKYDDTEAIPFTDTRKLKPQFLNAKRNRSLKNTQNYFCEFCDNTSIHGFKFLGERNRYIVEKIWWFVVILIAMTFSAVLISQSFHKWKTSPIVVTFATTETPIWEIPFPAITICPEVNAHPKVFNYTDVYLKYVNKINTTEKEDLYFQLFSTICNENLEFIDVNATKIMSKDNFDEFLGSFADLQAHYCQWLGASQDCNKVFDYILTSEGWCRTFNMLDQNEVYANPGEYFDNSSKKSESWSLEYGYPENAGLNTYPRRVMLTGAKAGFQVDLIVNETNLDYLCGELQGFKVTLHHPAEVPNMDTHFRIPLDQAVVAAIKPEMITTSEEIRNYSPKDRNCYLPGEKILSNYKSYTQQNCLVECLTNYTLKVCGCIAFYMISEEEITEVCGAGSKQCIDDVKVTFLEKDLSSIEDENGDNVTDLCNCMPSCTSITFDSEVSQTQWDWRKTIGLRKHNQMNVSNADFHISRLLVYYKNLQFMTSERHELYGVVDFLANCGGLFGLLCGLSFTSIMEIVYYLTLRIVCNILIFGRKVWSGNPKMVEKEKKRKAQIELE</sequence>
<organism evidence="15 16">
    <name type="scientific">Aquatica leii</name>
    <dbReference type="NCBI Taxonomy" id="1421715"/>
    <lineage>
        <taxon>Eukaryota</taxon>
        <taxon>Metazoa</taxon>
        <taxon>Ecdysozoa</taxon>
        <taxon>Arthropoda</taxon>
        <taxon>Hexapoda</taxon>
        <taxon>Insecta</taxon>
        <taxon>Pterygota</taxon>
        <taxon>Neoptera</taxon>
        <taxon>Endopterygota</taxon>
        <taxon>Coleoptera</taxon>
        <taxon>Polyphaga</taxon>
        <taxon>Elateriformia</taxon>
        <taxon>Elateroidea</taxon>
        <taxon>Lampyridae</taxon>
        <taxon>Luciolinae</taxon>
        <taxon>Aquatica</taxon>
    </lineage>
</organism>
<evidence type="ECO:0000256" key="3">
    <source>
        <dbReference type="ARBA" id="ARBA00022448"/>
    </source>
</evidence>
<feature type="transmembrane region" description="Helical" evidence="14">
    <location>
        <begin position="92"/>
        <end position="109"/>
    </location>
</feature>
<protein>
    <submittedName>
        <fullName evidence="15">Uncharacterized protein</fullName>
    </submittedName>
</protein>
<proteinExistence type="inferred from homology"/>
<evidence type="ECO:0000313" key="15">
    <source>
        <dbReference type="EMBL" id="KAK4873974.1"/>
    </source>
</evidence>
<comment type="subcellular location">
    <subcellularLocation>
        <location evidence="1">Membrane</location>
        <topology evidence="1">Multi-pass membrane protein</topology>
    </subcellularLocation>
</comment>
<dbReference type="AlphaFoldDB" id="A0AAN7SDU1"/>
<dbReference type="InterPro" id="IPR001873">
    <property type="entry name" value="ENaC"/>
</dbReference>
<dbReference type="GO" id="GO:0005886">
    <property type="term" value="C:plasma membrane"/>
    <property type="evidence" value="ECO:0007669"/>
    <property type="project" value="TreeGrafter"/>
</dbReference>
<reference evidence="16" key="1">
    <citation type="submission" date="2023-01" db="EMBL/GenBank/DDBJ databases">
        <title>Key to firefly adult light organ development and bioluminescence: homeobox transcription factors regulate luciferase expression and transportation to peroxisome.</title>
        <authorList>
            <person name="Fu X."/>
        </authorList>
    </citation>
    <scope>NUCLEOTIDE SEQUENCE [LARGE SCALE GENOMIC DNA]</scope>
</reference>
<keyword evidence="6 14" id="KW-1133">Transmembrane helix</keyword>
<dbReference type="Gene3D" id="1.10.287.770">
    <property type="entry name" value="YojJ-like"/>
    <property type="match status" value="1"/>
</dbReference>
<evidence type="ECO:0000256" key="1">
    <source>
        <dbReference type="ARBA" id="ARBA00004141"/>
    </source>
</evidence>
<dbReference type="Proteomes" id="UP001353858">
    <property type="component" value="Unassembled WGS sequence"/>
</dbReference>
<keyword evidence="8 12" id="KW-0406">Ion transport</keyword>
<evidence type="ECO:0000256" key="14">
    <source>
        <dbReference type="SAM" id="Phobius"/>
    </source>
</evidence>
<evidence type="ECO:0000256" key="8">
    <source>
        <dbReference type="ARBA" id="ARBA00023065"/>
    </source>
</evidence>
<name>A0AAN7SDU1_9COLE</name>
<keyword evidence="10 12" id="KW-0739">Sodium transport</keyword>
<evidence type="ECO:0000256" key="2">
    <source>
        <dbReference type="ARBA" id="ARBA00007193"/>
    </source>
</evidence>
<comment type="caution">
    <text evidence="15">The sequence shown here is derived from an EMBL/GenBank/DDBJ whole genome shotgun (WGS) entry which is preliminary data.</text>
</comment>
<evidence type="ECO:0000256" key="11">
    <source>
        <dbReference type="ARBA" id="ARBA00023303"/>
    </source>
</evidence>
<dbReference type="PRINTS" id="PR01078">
    <property type="entry name" value="AMINACHANNEL"/>
</dbReference>
<evidence type="ECO:0000256" key="4">
    <source>
        <dbReference type="ARBA" id="ARBA00022461"/>
    </source>
</evidence>
<keyword evidence="7" id="KW-0915">Sodium</keyword>
<keyword evidence="4 12" id="KW-0894">Sodium channel</keyword>
<gene>
    <name evidence="15" type="ORF">RN001_013334</name>
</gene>
<dbReference type="GO" id="GO:0015280">
    <property type="term" value="F:ligand-gated sodium channel activity"/>
    <property type="evidence" value="ECO:0007669"/>
    <property type="project" value="TreeGrafter"/>
</dbReference>
<keyword evidence="5 12" id="KW-0812">Transmembrane</keyword>
<dbReference type="EMBL" id="JARPUR010000006">
    <property type="protein sequence ID" value="KAK4873974.1"/>
    <property type="molecule type" value="Genomic_DNA"/>
</dbReference>
<keyword evidence="16" id="KW-1185">Reference proteome</keyword>
<evidence type="ECO:0000256" key="10">
    <source>
        <dbReference type="ARBA" id="ARBA00023201"/>
    </source>
</evidence>
<evidence type="ECO:0000256" key="5">
    <source>
        <dbReference type="ARBA" id="ARBA00022692"/>
    </source>
</evidence>
<keyword evidence="9 14" id="KW-0472">Membrane</keyword>
<evidence type="ECO:0000256" key="6">
    <source>
        <dbReference type="ARBA" id="ARBA00022989"/>
    </source>
</evidence>
<evidence type="ECO:0000256" key="13">
    <source>
        <dbReference type="SAM" id="MobiDB-lite"/>
    </source>
</evidence>
<evidence type="ECO:0000256" key="12">
    <source>
        <dbReference type="RuleBase" id="RU000679"/>
    </source>
</evidence>
<keyword evidence="11 12" id="KW-0407">Ion channel</keyword>
<dbReference type="PROSITE" id="PS01206">
    <property type="entry name" value="ASC"/>
    <property type="match status" value="1"/>
</dbReference>